<protein>
    <submittedName>
        <fullName evidence="1">Uncharacterized protein</fullName>
    </submittedName>
</protein>
<reference evidence="1 2" key="1">
    <citation type="journal article" date="2018" name="Sci. Rep.">
        <title>Genomic signatures of local adaptation to the degree of environmental predictability in rotifers.</title>
        <authorList>
            <person name="Franch-Gras L."/>
            <person name="Hahn C."/>
            <person name="Garcia-Roger E.M."/>
            <person name="Carmona M.J."/>
            <person name="Serra M."/>
            <person name="Gomez A."/>
        </authorList>
    </citation>
    <scope>NUCLEOTIDE SEQUENCE [LARGE SCALE GENOMIC DNA]</scope>
    <source>
        <strain evidence="1">HYR1</strain>
    </source>
</reference>
<evidence type="ECO:0000313" key="1">
    <source>
        <dbReference type="EMBL" id="RNA00888.1"/>
    </source>
</evidence>
<keyword evidence="2" id="KW-1185">Reference proteome</keyword>
<dbReference type="AlphaFoldDB" id="A0A3M7PQF3"/>
<dbReference type="EMBL" id="REGN01009564">
    <property type="protein sequence ID" value="RNA00888.1"/>
    <property type="molecule type" value="Genomic_DNA"/>
</dbReference>
<dbReference type="Proteomes" id="UP000276133">
    <property type="component" value="Unassembled WGS sequence"/>
</dbReference>
<sequence>MFFKLKNAIRTEHDIIRLVVVNHSIRVERVAGGVSWTVQFFPYPQFRLPFFELLIVSAPTVSRIKILSKNILKIFKVFQ</sequence>
<evidence type="ECO:0000313" key="2">
    <source>
        <dbReference type="Proteomes" id="UP000276133"/>
    </source>
</evidence>
<organism evidence="1 2">
    <name type="scientific">Brachionus plicatilis</name>
    <name type="common">Marine rotifer</name>
    <name type="synonym">Brachionus muelleri</name>
    <dbReference type="NCBI Taxonomy" id="10195"/>
    <lineage>
        <taxon>Eukaryota</taxon>
        <taxon>Metazoa</taxon>
        <taxon>Spiralia</taxon>
        <taxon>Gnathifera</taxon>
        <taxon>Rotifera</taxon>
        <taxon>Eurotatoria</taxon>
        <taxon>Monogononta</taxon>
        <taxon>Pseudotrocha</taxon>
        <taxon>Ploima</taxon>
        <taxon>Brachionidae</taxon>
        <taxon>Brachionus</taxon>
    </lineage>
</organism>
<gene>
    <name evidence="1" type="ORF">BpHYR1_038499</name>
</gene>
<comment type="caution">
    <text evidence="1">The sequence shown here is derived from an EMBL/GenBank/DDBJ whole genome shotgun (WGS) entry which is preliminary data.</text>
</comment>
<proteinExistence type="predicted"/>
<name>A0A3M7PQF3_BRAPC</name>
<accession>A0A3M7PQF3</accession>